<dbReference type="InterPro" id="IPR005546">
    <property type="entry name" value="Autotransporte_beta"/>
</dbReference>
<proteinExistence type="predicted"/>
<dbReference type="InterPro" id="IPR020080">
    <property type="entry name" value="OM_adhesin/peptidase_omptin"/>
</dbReference>
<reference evidence="3 4" key="1">
    <citation type="submission" date="2020-03" db="EMBL/GenBank/DDBJ databases">
        <title>Genomic Encyclopedia of Type Strains, Phase IV (KMG-IV): sequencing the most valuable type-strain genomes for metagenomic binning, comparative biology and taxonomic classification.</title>
        <authorList>
            <person name="Goeker M."/>
        </authorList>
    </citation>
    <scope>NUCLEOTIDE SEQUENCE [LARGE SCALE GENOMIC DNA]</scope>
    <source>
        <strain evidence="3 4">DSM 24233</strain>
    </source>
</reference>
<evidence type="ECO:0000259" key="2">
    <source>
        <dbReference type="Pfam" id="PF03797"/>
    </source>
</evidence>
<evidence type="ECO:0000313" key="3">
    <source>
        <dbReference type="EMBL" id="NJB67998.1"/>
    </source>
</evidence>
<dbReference type="Gene3D" id="2.40.128.100">
    <property type="entry name" value="OPCA outer membrane adhesin/invasin"/>
    <property type="match status" value="1"/>
</dbReference>
<dbReference type="Proteomes" id="UP000580856">
    <property type="component" value="Unassembled WGS sequence"/>
</dbReference>
<feature type="signal peptide" evidence="1">
    <location>
        <begin position="1"/>
        <end position="21"/>
    </location>
</feature>
<dbReference type="AlphaFoldDB" id="A0A846QIE0"/>
<accession>A0A846QIE0</accession>
<sequence>MRCFALRVMTALCLVCLVAHAAFAEEGASLTALHSGVEFGYAYANVRYREPGLMKETGSLHGVQLRGTYHCSAGWMGRGEMEYLGGGLDYDGQTQAGAPRESDTEDSLFQLRALVGYDIDRGDWALTPFIGIGYRYWFDDIEGSGGYEREIRQLYSPVGAELAFVRGKWRFGLCGEYDIFWGGRVKSRLSQAVSGLDDARNDQDMFDGYGLRGAVFVAYTFDGFGVVVEPYIRYWDIDESDSDEVSLGGAPYSTVVEPENTTRVYGVAVRVSF</sequence>
<protein>
    <recommendedName>
        <fullName evidence="2">Autotransporter domain-containing protein</fullName>
    </recommendedName>
</protein>
<evidence type="ECO:0000256" key="1">
    <source>
        <dbReference type="SAM" id="SignalP"/>
    </source>
</evidence>
<evidence type="ECO:0000313" key="4">
    <source>
        <dbReference type="Proteomes" id="UP000580856"/>
    </source>
</evidence>
<keyword evidence="1" id="KW-0732">Signal</keyword>
<name>A0A846QIE0_9BACT</name>
<gene>
    <name evidence="3" type="ORF">GGQ74_001671</name>
</gene>
<dbReference type="GO" id="GO:0004190">
    <property type="term" value="F:aspartic-type endopeptidase activity"/>
    <property type="evidence" value="ECO:0007669"/>
    <property type="project" value="InterPro"/>
</dbReference>
<keyword evidence="4" id="KW-1185">Reference proteome</keyword>
<dbReference type="EMBL" id="JAATJA010000002">
    <property type="protein sequence ID" value="NJB67998.1"/>
    <property type="molecule type" value="Genomic_DNA"/>
</dbReference>
<comment type="caution">
    <text evidence="3">The sequence shown here is derived from an EMBL/GenBank/DDBJ whole genome shotgun (WGS) entry which is preliminary data.</text>
</comment>
<organism evidence="3 4">
    <name type="scientific">Desulfobaculum xiamenense</name>
    <dbReference type="NCBI Taxonomy" id="995050"/>
    <lineage>
        <taxon>Bacteria</taxon>
        <taxon>Pseudomonadati</taxon>
        <taxon>Thermodesulfobacteriota</taxon>
        <taxon>Desulfovibrionia</taxon>
        <taxon>Desulfovibrionales</taxon>
        <taxon>Desulfovibrionaceae</taxon>
        <taxon>Desulfobaculum</taxon>
    </lineage>
</organism>
<dbReference type="Pfam" id="PF03797">
    <property type="entry name" value="Autotransporter"/>
    <property type="match status" value="1"/>
</dbReference>
<feature type="domain" description="Autotransporter" evidence="2">
    <location>
        <begin position="33"/>
        <end position="161"/>
    </location>
</feature>
<dbReference type="RefSeq" id="WP_167941101.1">
    <property type="nucleotide sequence ID" value="NZ_JAATJA010000002.1"/>
</dbReference>
<dbReference type="SUPFAM" id="SSF69917">
    <property type="entry name" value="OMPT-like"/>
    <property type="match status" value="1"/>
</dbReference>
<feature type="chain" id="PRO_5032407784" description="Autotransporter domain-containing protein" evidence="1">
    <location>
        <begin position="22"/>
        <end position="273"/>
    </location>
</feature>